<dbReference type="Proteomes" id="UP000051733">
    <property type="component" value="Unassembled WGS sequence"/>
</dbReference>
<dbReference type="AlphaFoldDB" id="A0A0R1ZZX7"/>
<protein>
    <submittedName>
        <fullName evidence="1">Uncharacterized protein</fullName>
    </submittedName>
</protein>
<comment type="caution">
    <text evidence="1">The sequence shown here is derived from an EMBL/GenBank/DDBJ whole genome shotgun (WGS) entry which is preliminary data.</text>
</comment>
<dbReference type="EMBL" id="AYYY01000071">
    <property type="protein sequence ID" value="KRM60263.1"/>
    <property type="molecule type" value="Genomic_DNA"/>
</dbReference>
<gene>
    <name evidence="1" type="ORF">FC26_GL000982</name>
</gene>
<keyword evidence="2" id="KW-1185">Reference proteome</keyword>
<dbReference type="PATRIC" id="fig|1423813.3.peg.1003"/>
<organism evidence="1 2">
    <name type="scientific">Paucilactobacillus vaccinostercus DSM 20634</name>
    <dbReference type="NCBI Taxonomy" id="1423813"/>
    <lineage>
        <taxon>Bacteria</taxon>
        <taxon>Bacillati</taxon>
        <taxon>Bacillota</taxon>
        <taxon>Bacilli</taxon>
        <taxon>Lactobacillales</taxon>
        <taxon>Lactobacillaceae</taxon>
        <taxon>Paucilactobacillus</taxon>
    </lineage>
</organism>
<dbReference type="GO" id="GO:0003677">
    <property type="term" value="F:DNA binding"/>
    <property type="evidence" value="ECO:0007669"/>
    <property type="project" value="InterPro"/>
</dbReference>
<reference evidence="1 2" key="1">
    <citation type="journal article" date="2015" name="Genome Announc.">
        <title>Expanding the biotechnology potential of lactobacilli through comparative genomics of 213 strains and associated genera.</title>
        <authorList>
            <person name="Sun Z."/>
            <person name="Harris H.M."/>
            <person name="McCann A."/>
            <person name="Guo C."/>
            <person name="Argimon S."/>
            <person name="Zhang W."/>
            <person name="Yang X."/>
            <person name="Jeffery I.B."/>
            <person name="Cooney J.C."/>
            <person name="Kagawa T.F."/>
            <person name="Liu W."/>
            <person name="Song Y."/>
            <person name="Salvetti E."/>
            <person name="Wrobel A."/>
            <person name="Rasinkangas P."/>
            <person name="Parkhill J."/>
            <person name="Rea M.C."/>
            <person name="O'Sullivan O."/>
            <person name="Ritari J."/>
            <person name="Douillard F.P."/>
            <person name="Paul Ross R."/>
            <person name="Yang R."/>
            <person name="Briner A.E."/>
            <person name="Felis G.E."/>
            <person name="de Vos W.M."/>
            <person name="Barrangou R."/>
            <person name="Klaenhammer T.R."/>
            <person name="Caufield P.W."/>
            <person name="Cui Y."/>
            <person name="Zhang H."/>
            <person name="O'Toole P.W."/>
        </authorList>
    </citation>
    <scope>NUCLEOTIDE SEQUENCE [LARGE SCALE GENOMIC DNA]</scope>
    <source>
        <strain evidence="1 2">DSM 20634</strain>
    </source>
</reference>
<accession>A0A0R1ZZX7</accession>
<evidence type="ECO:0000313" key="2">
    <source>
        <dbReference type="Proteomes" id="UP000051733"/>
    </source>
</evidence>
<sequence length="174" mass="20367">MIIEKYNDQSVNDMKKNDLLNQRFGRLTVIKSESSDKRGNARWLCHCDCGNRVIVTGVRLRHGITRSCGCLRRDVMRDRFKNNVEMHKHTGRTESLVNQDGISYISINRSARNKSGHIGVSYDKKSDTWFARLMFKNRYVLLKSFATMEEAIEAREEAEKQYFPNRTKTKEKEL</sequence>
<dbReference type="InterPro" id="IPR016177">
    <property type="entry name" value="DNA-bd_dom_sf"/>
</dbReference>
<name>A0A0R1ZZX7_9LACO</name>
<evidence type="ECO:0000313" key="1">
    <source>
        <dbReference type="EMBL" id="KRM60263.1"/>
    </source>
</evidence>
<dbReference type="SUPFAM" id="SSF54171">
    <property type="entry name" value="DNA-binding domain"/>
    <property type="match status" value="1"/>
</dbReference>
<dbReference type="STRING" id="1423813.FC26_GL000982"/>
<proteinExistence type="predicted"/>